<name>A0A929G0C6_9PSEU</name>
<evidence type="ECO:0000313" key="2">
    <source>
        <dbReference type="Proteomes" id="UP000598360"/>
    </source>
</evidence>
<evidence type="ECO:0000313" key="1">
    <source>
        <dbReference type="EMBL" id="MBE9375204.1"/>
    </source>
</evidence>
<gene>
    <name evidence="1" type="ORF">IQ251_12195</name>
</gene>
<comment type="caution">
    <text evidence="1">The sequence shown here is derived from an EMBL/GenBank/DDBJ whole genome shotgun (WGS) entry which is preliminary data.</text>
</comment>
<sequence>MHVPRPATAPGPATALVAAVVAAAGSCTAPPPEDSTPDRAVEYRIEGDSGEARLVLWQGHGAVTEEADDVRLPFSAGVRLQDGEKAAVTASGDESPRTCRILVDGETVVEQTAPERVTCELVVAPGQPQQAPEQNAPR</sequence>
<dbReference type="Gene3D" id="2.60.40.2880">
    <property type="entry name" value="MmpS1-5, C-terminal soluble domain"/>
    <property type="match status" value="1"/>
</dbReference>
<proteinExistence type="predicted"/>
<dbReference type="InterPro" id="IPR038468">
    <property type="entry name" value="MmpS_C"/>
</dbReference>
<reference evidence="1" key="1">
    <citation type="submission" date="2020-10" db="EMBL/GenBank/DDBJ databases">
        <title>Diversity and distribution of actinomycetes associated with coral in the coast of Hainan.</title>
        <authorList>
            <person name="Li F."/>
        </authorList>
    </citation>
    <scope>NUCLEOTIDE SEQUENCE</scope>
    <source>
        <strain evidence="1">HNM0983</strain>
    </source>
</reference>
<organism evidence="1 2">
    <name type="scientific">Saccharopolyspora montiporae</name>
    <dbReference type="NCBI Taxonomy" id="2781240"/>
    <lineage>
        <taxon>Bacteria</taxon>
        <taxon>Bacillati</taxon>
        <taxon>Actinomycetota</taxon>
        <taxon>Actinomycetes</taxon>
        <taxon>Pseudonocardiales</taxon>
        <taxon>Pseudonocardiaceae</taxon>
        <taxon>Saccharopolyspora</taxon>
    </lineage>
</organism>
<accession>A0A929G0C6</accession>
<keyword evidence="2" id="KW-1185">Reference proteome</keyword>
<dbReference type="PROSITE" id="PS51257">
    <property type="entry name" value="PROKAR_LIPOPROTEIN"/>
    <property type="match status" value="1"/>
</dbReference>
<dbReference type="RefSeq" id="WP_193928654.1">
    <property type="nucleotide sequence ID" value="NZ_JADEYC010000019.1"/>
</dbReference>
<dbReference type="AlphaFoldDB" id="A0A929G0C6"/>
<evidence type="ECO:0008006" key="3">
    <source>
        <dbReference type="Google" id="ProtNLM"/>
    </source>
</evidence>
<protein>
    <recommendedName>
        <fullName evidence="3">MmpS family membrane protein</fullName>
    </recommendedName>
</protein>
<dbReference type="EMBL" id="JADEYC010000019">
    <property type="protein sequence ID" value="MBE9375204.1"/>
    <property type="molecule type" value="Genomic_DNA"/>
</dbReference>
<dbReference type="Proteomes" id="UP000598360">
    <property type="component" value="Unassembled WGS sequence"/>
</dbReference>